<comment type="caution">
    <text evidence="1">The sequence shown here is derived from an EMBL/GenBank/DDBJ whole genome shotgun (WGS) entry which is preliminary data.</text>
</comment>
<sequence length="107" mass="11989">MKAFIFRSNCKEGNKPFDLGNSEEFYSFIPLAGAAQRRHPPSAGGLSTIHTLLGADAKSLRSGSQPWDVNCRMNLSNRSQGRKCSIDLHNCNLKLFNHRDHCLSLER</sequence>
<proteinExistence type="predicted"/>
<reference evidence="1 2" key="1">
    <citation type="journal article" date="2022" name="bioRxiv">
        <title>An ancient truncated duplication of the anti-Mullerian hormone receptor type 2 gene is a potential conserved master sex determinant in the Pangasiidae catfish family.</title>
        <authorList>
            <person name="Wen M."/>
            <person name="Pan Q."/>
            <person name="Jouanno E."/>
            <person name="Montfort J."/>
            <person name="Zahm M."/>
            <person name="Cabau C."/>
            <person name="Klopp C."/>
            <person name="Iampietro C."/>
            <person name="Roques C."/>
            <person name="Bouchez O."/>
            <person name="Castinel A."/>
            <person name="Donnadieu C."/>
            <person name="Parrinello H."/>
            <person name="Poncet C."/>
            <person name="Belmonte E."/>
            <person name="Gautier V."/>
            <person name="Avarre J.-C."/>
            <person name="Dugue R."/>
            <person name="Gustiano R."/>
            <person name="Ha T.T.T."/>
            <person name="Campet M."/>
            <person name="Sriphairoj K."/>
            <person name="Ribolli J."/>
            <person name="de Almeida F.L."/>
            <person name="Desvignes T."/>
            <person name="Postlethwait J.H."/>
            <person name="Bucao C.F."/>
            <person name="Robinson-Rechavi M."/>
            <person name="Bobe J."/>
            <person name="Herpin A."/>
            <person name="Guiguen Y."/>
        </authorList>
    </citation>
    <scope>NUCLEOTIDE SEQUENCE [LARGE SCALE GENOMIC DNA]</scope>
    <source>
        <strain evidence="1">YG-Dec2019</strain>
    </source>
</reference>
<evidence type="ECO:0000313" key="2">
    <source>
        <dbReference type="Proteomes" id="UP000829447"/>
    </source>
</evidence>
<gene>
    <name evidence="1" type="ORF">PGIGA_G00173280</name>
</gene>
<organism evidence="1 2">
    <name type="scientific">Pangasianodon gigas</name>
    <name type="common">Mekong giant catfish</name>
    <name type="synonym">Pangasius gigas</name>
    <dbReference type="NCBI Taxonomy" id="30993"/>
    <lineage>
        <taxon>Eukaryota</taxon>
        <taxon>Metazoa</taxon>
        <taxon>Chordata</taxon>
        <taxon>Craniata</taxon>
        <taxon>Vertebrata</taxon>
        <taxon>Euteleostomi</taxon>
        <taxon>Actinopterygii</taxon>
        <taxon>Neopterygii</taxon>
        <taxon>Teleostei</taxon>
        <taxon>Ostariophysi</taxon>
        <taxon>Siluriformes</taxon>
        <taxon>Pangasiidae</taxon>
        <taxon>Pangasianodon</taxon>
    </lineage>
</organism>
<keyword evidence="2" id="KW-1185">Reference proteome</keyword>
<protein>
    <submittedName>
        <fullName evidence="1">Uncharacterized protein</fullName>
    </submittedName>
</protein>
<dbReference type="Proteomes" id="UP000829447">
    <property type="component" value="Linkage Group LG28"/>
</dbReference>
<dbReference type="EMBL" id="CM040481">
    <property type="protein sequence ID" value="MCI4394833.1"/>
    <property type="molecule type" value="Genomic_DNA"/>
</dbReference>
<evidence type="ECO:0000313" key="1">
    <source>
        <dbReference type="EMBL" id="MCI4394833.1"/>
    </source>
</evidence>
<name>A0ACC5XUN5_PANGG</name>
<accession>A0ACC5XUN5</accession>